<dbReference type="Proteomes" id="UP000430670">
    <property type="component" value="Unassembled WGS sequence"/>
</dbReference>
<protein>
    <submittedName>
        <fullName evidence="1">EF2563 family selenium-dependent molybdenum hydroxylase system protein</fullName>
    </submittedName>
</protein>
<sequence>MQRLLIVIKGAGDLASGVAHRLYRSGFVPVMTELEHPLVVRRTVSFAEAMYSGEVTVEGVTAKRVMNLEEAMEYRRERIIPVLTDVSGQAILQIRPHVLIDATMAKKNLGTSIDDAPVVIALGPGFYAGKDVHAVVETKRGHYLGRVIWEGPAIANTGIPGEIGGFSHERLLRAPVDGTFTAIKAIGDLVKAGEIVGNVNGHPVESTIPGMLRGLIKDGIAVTSGMKIGDVDPRADRDSCFTISDKARAVAGGVLEAMLAACSKNYGNPGIDIV</sequence>
<name>A0A6I3SJT9_HELMO</name>
<dbReference type="OrthoDB" id="9815497at2"/>
<keyword evidence="2" id="KW-1185">Reference proteome</keyword>
<accession>A0A6I3SJT9</accession>
<proteinExistence type="predicted"/>
<reference evidence="1 2" key="1">
    <citation type="submission" date="2019-11" db="EMBL/GenBank/DDBJ databases">
        <title>Whole-genome sequence of a the green, strictly anaerobic photosynthetic bacterium Heliobacillus mobilis DSM 6151.</title>
        <authorList>
            <person name="Kyndt J.A."/>
            <person name="Meyer T.E."/>
        </authorList>
    </citation>
    <scope>NUCLEOTIDE SEQUENCE [LARGE SCALE GENOMIC DNA]</scope>
    <source>
        <strain evidence="1 2">DSM 6151</strain>
    </source>
</reference>
<dbReference type="AlphaFoldDB" id="A0A6I3SJT9"/>
<dbReference type="InterPro" id="IPR017695">
    <property type="entry name" value="Se-dep_Mo_hydrolase_YqeB"/>
</dbReference>
<gene>
    <name evidence="1" type="ORF">GJ688_08315</name>
</gene>
<evidence type="ECO:0000313" key="1">
    <source>
        <dbReference type="EMBL" id="MTV48982.1"/>
    </source>
</evidence>
<dbReference type="NCBIfam" id="TIGR03309">
    <property type="entry name" value="matur_yqeB"/>
    <property type="match status" value="1"/>
</dbReference>
<dbReference type="RefSeq" id="WP_155476074.1">
    <property type="nucleotide sequence ID" value="NZ_WNKU01000007.1"/>
</dbReference>
<dbReference type="EMBL" id="WNKU01000007">
    <property type="protein sequence ID" value="MTV48982.1"/>
    <property type="molecule type" value="Genomic_DNA"/>
</dbReference>
<comment type="caution">
    <text evidence="1">The sequence shown here is derived from an EMBL/GenBank/DDBJ whole genome shotgun (WGS) entry which is preliminary data.</text>
</comment>
<organism evidence="1 2">
    <name type="scientific">Heliobacterium mobile</name>
    <name type="common">Heliobacillus mobilis</name>
    <dbReference type="NCBI Taxonomy" id="28064"/>
    <lineage>
        <taxon>Bacteria</taxon>
        <taxon>Bacillati</taxon>
        <taxon>Bacillota</taxon>
        <taxon>Clostridia</taxon>
        <taxon>Eubacteriales</taxon>
        <taxon>Heliobacteriaceae</taxon>
        <taxon>Heliobacterium</taxon>
    </lineage>
</organism>
<evidence type="ECO:0000313" key="2">
    <source>
        <dbReference type="Proteomes" id="UP000430670"/>
    </source>
</evidence>